<evidence type="ECO:0000313" key="1">
    <source>
        <dbReference type="EMBL" id="KAK0495612.1"/>
    </source>
</evidence>
<protein>
    <submittedName>
        <fullName evidence="1">Uncharacterized protein</fullName>
    </submittedName>
</protein>
<organism evidence="1 2">
    <name type="scientific">Armillaria luteobubalina</name>
    <dbReference type="NCBI Taxonomy" id="153913"/>
    <lineage>
        <taxon>Eukaryota</taxon>
        <taxon>Fungi</taxon>
        <taxon>Dikarya</taxon>
        <taxon>Basidiomycota</taxon>
        <taxon>Agaricomycotina</taxon>
        <taxon>Agaricomycetes</taxon>
        <taxon>Agaricomycetidae</taxon>
        <taxon>Agaricales</taxon>
        <taxon>Marasmiineae</taxon>
        <taxon>Physalacriaceae</taxon>
        <taxon>Armillaria</taxon>
    </lineage>
</organism>
<name>A0AA39UMM1_9AGAR</name>
<comment type="caution">
    <text evidence="1">The sequence shown here is derived from an EMBL/GenBank/DDBJ whole genome shotgun (WGS) entry which is preliminary data.</text>
</comment>
<accession>A0AA39UMM1</accession>
<reference evidence="1" key="1">
    <citation type="submission" date="2023-06" db="EMBL/GenBank/DDBJ databases">
        <authorList>
            <consortium name="Lawrence Berkeley National Laboratory"/>
            <person name="Ahrendt S."/>
            <person name="Sahu N."/>
            <person name="Indic B."/>
            <person name="Wong-Bajracharya J."/>
            <person name="Merenyi Z."/>
            <person name="Ke H.-M."/>
            <person name="Monk M."/>
            <person name="Kocsube S."/>
            <person name="Drula E."/>
            <person name="Lipzen A."/>
            <person name="Balint B."/>
            <person name="Henrissat B."/>
            <person name="Andreopoulos B."/>
            <person name="Martin F.M."/>
            <person name="Harder C.B."/>
            <person name="Rigling D."/>
            <person name="Ford K.L."/>
            <person name="Foster G.D."/>
            <person name="Pangilinan J."/>
            <person name="Papanicolaou A."/>
            <person name="Barry K."/>
            <person name="LaButti K."/>
            <person name="Viragh M."/>
            <person name="Koriabine M."/>
            <person name="Yan M."/>
            <person name="Riley R."/>
            <person name="Champramary S."/>
            <person name="Plett K.L."/>
            <person name="Tsai I.J."/>
            <person name="Slot J."/>
            <person name="Sipos G."/>
            <person name="Plett J."/>
            <person name="Nagy L.G."/>
            <person name="Grigoriev I.V."/>
        </authorList>
    </citation>
    <scope>NUCLEOTIDE SEQUENCE</scope>
    <source>
        <strain evidence="1">HWK02</strain>
    </source>
</reference>
<dbReference type="AlphaFoldDB" id="A0AA39UMM1"/>
<proteinExistence type="predicted"/>
<gene>
    <name evidence="1" type="ORF">EDD18DRAFT_1106227</name>
</gene>
<dbReference type="Proteomes" id="UP001175228">
    <property type="component" value="Unassembled WGS sequence"/>
</dbReference>
<dbReference type="EMBL" id="JAUEPU010000017">
    <property type="protein sequence ID" value="KAK0495612.1"/>
    <property type="molecule type" value="Genomic_DNA"/>
</dbReference>
<keyword evidence="2" id="KW-1185">Reference proteome</keyword>
<evidence type="ECO:0000313" key="2">
    <source>
        <dbReference type="Proteomes" id="UP001175228"/>
    </source>
</evidence>
<sequence length="147" mass="16776">MALCLYFLHAGLSTEQDGCGQSNLRAKHFFNPADHVEASDLVPVYKLEFGLHEYILSAECEDMQYNDIDELFKFNIYRTVSSIQELSYLLLYMVFHRFDIARLPNSWSDISMTLKQPVTMPTVRSPLLTNVGPLLATINKHSCWGAP</sequence>